<evidence type="ECO:0000313" key="2">
    <source>
        <dbReference type="EMBL" id="PTB96155.1"/>
    </source>
</evidence>
<dbReference type="AlphaFoldDB" id="A0A2T4DQS6"/>
<evidence type="ECO:0000313" key="3">
    <source>
        <dbReference type="Proteomes" id="UP000240608"/>
    </source>
</evidence>
<keyword evidence="1" id="KW-1133">Transmembrane helix</keyword>
<proteinExistence type="predicted"/>
<keyword evidence="1" id="KW-0812">Transmembrane</keyword>
<keyword evidence="1" id="KW-0472">Membrane</keyword>
<dbReference type="Proteomes" id="UP000240608">
    <property type="component" value="Unassembled WGS sequence"/>
</dbReference>
<sequence length="68" mass="7673">MLENQINFARESGREDKKAGSAWNCSVGASFCLVPIAIGILSFVYLSRIFIGKDKRLRIKFVLNKPRV</sequence>
<comment type="caution">
    <text evidence="2">The sequence shown here is derived from an EMBL/GenBank/DDBJ whole genome shotgun (WGS) entry which is preliminary data.</text>
</comment>
<reference evidence="2 3" key="1">
    <citation type="submission" date="2018-03" db="EMBL/GenBank/DDBJ databases">
        <title>Cross-interface Injection: A General Nanoliter Liquid Handling Method Applied to Single Cells Genome Amplification Automated Nanoliter Liquid Handling Applied to Single Cell Multiple Displacement Amplification.</title>
        <authorList>
            <person name="Yun J."/>
            <person name="Xu P."/>
            <person name="Xu J."/>
            <person name="Dai X."/>
            <person name="Wang Y."/>
            <person name="Zheng X."/>
            <person name="Cao C."/>
            <person name="Yi Q."/>
            <person name="Zhu Y."/>
            <person name="Wang L."/>
            <person name="Dong Z."/>
            <person name="Huang Y."/>
            <person name="Huang L."/>
            <person name="Du W."/>
        </authorList>
    </citation>
    <scope>NUCLEOTIDE SEQUENCE [LARGE SCALE GENOMIC DNA]</scope>
    <source>
        <strain evidence="2 3">Z-D1-2</strain>
    </source>
</reference>
<gene>
    <name evidence="2" type="ORF">C9994_08635</name>
</gene>
<feature type="transmembrane region" description="Helical" evidence="1">
    <location>
        <begin position="27"/>
        <end position="51"/>
    </location>
</feature>
<evidence type="ECO:0000256" key="1">
    <source>
        <dbReference type="SAM" id="Phobius"/>
    </source>
</evidence>
<name>A0A2T4DQS6_9BACT</name>
<dbReference type="EMBL" id="PYVU01000064">
    <property type="protein sequence ID" value="PTB96155.1"/>
    <property type="molecule type" value="Genomic_DNA"/>
</dbReference>
<accession>A0A2T4DQS6</accession>
<organism evidence="2 3">
    <name type="scientific">Marivirga lumbricoides</name>
    <dbReference type="NCBI Taxonomy" id="1046115"/>
    <lineage>
        <taxon>Bacteria</taxon>
        <taxon>Pseudomonadati</taxon>
        <taxon>Bacteroidota</taxon>
        <taxon>Cytophagia</taxon>
        <taxon>Cytophagales</taxon>
        <taxon>Marivirgaceae</taxon>
        <taxon>Marivirga</taxon>
    </lineage>
</organism>
<protein>
    <submittedName>
        <fullName evidence="2">Uncharacterized protein</fullName>
    </submittedName>
</protein>